<dbReference type="Proteomes" id="UP001174694">
    <property type="component" value="Unassembled WGS sequence"/>
</dbReference>
<dbReference type="EMBL" id="JANBVO010000020">
    <property type="protein sequence ID" value="KAJ9142941.1"/>
    <property type="molecule type" value="Genomic_DNA"/>
</dbReference>
<organism evidence="2 3">
    <name type="scientific">Pleurostoma richardsiae</name>
    <dbReference type="NCBI Taxonomy" id="41990"/>
    <lineage>
        <taxon>Eukaryota</taxon>
        <taxon>Fungi</taxon>
        <taxon>Dikarya</taxon>
        <taxon>Ascomycota</taxon>
        <taxon>Pezizomycotina</taxon>
        <taxon>Sordariomycetes</taxon>
        <taxon>Sordariomycetidae</taxon>
        <taxon>Calosphaeriales</taxon>
        <taxon>Pleurostomataceae</taxon>
        <taxon>Pleurostoma</taxon>
    </lineage>
</organism>
<proteinExistence type="predicted"/>
<feature type="compositionally biased region" description="Acidic residues" evidence="1">
    <location>
        <begin position="501"/>
        <end position="510"/>
    </location>
</feature>
<evidence type="ECO:0000256" key="1">
    <source>
        <dbReference type="SAM" id="MobiDB-lite"/>
    </source>
</evidence>
<feature type="region of interest" description="Disordered" evidence="1">
    <location>
        <begin position="882"/>
        <end position="906"/>
    </location>
</feature>
<dbReference type="AlphaFoldDB" id="A0AA38RCU5"/>
<gene>
    <name evidence="2" type="ORF">NKR23_g6831</name>
</gene>
<feature type="region of interest" description="Disordered" evidence="1">
    <location>
        <begin position="496"/>
        <end position="518"/>
    </location>
</feature>
<evidence type="ECO:0000313" key="2">
    <source>
        <dbReference type="EMBL" id="KAJ9142941.1"/>
    </source>
</evidence>
<sequence length="1030" mass="120807">MTSTVNDFNAWDPNWVLLEPHYETVNTQREGIPYFTALNYEAFEDALMGYIFQRLTEDGGHYVVDSFEYLWKNTTWRFEWVKGATDKIRTMPQIVEDREKFRIDVGILRNKIRDLWRELNAYITEHEPAFIALWTEKSFRKEDVEKILNLAYSFPAKEDRIILDQHAWRLPHQREDLYFKEDDGTEHMKNPLRQMPGMCFPDVVYVSNMWQAERPWQEWDGEERKWPTLRRGKDSTIPTCDRDINWTPNPVWRWLKAGYELEWWPLILPELNVARLTDKRTFLRAMHLRARLPPERFWRGDWLDAYGSRTIRSTYTRVRPRDTMTFEGRHVTTDARGPTYGEVRTLSNKNNWKREPSYTDLVQGDSVVVGEGINLLWAQYLTYQFLLNCIKQKATWDGWDDYHKHAAAIEKVHSKDQLDAGYRRHISDSRQGLAEDPHMMVSQGVSGILLLEWMHSVAVAREQEAKTHWRMLRLCPRYFREAVFQEREHHWGNMHVNPELGENEETDEPPDLQGQTEFRKRHDRQMCDWALKEVVVGALGGLAFWSRIKEMLAGLRGRGEREYITERPKDGKEIIKYMRLYHIVKTAIWFIRQNFVQWKFQASPQQRIHYTREQQRKENKKFAQQPPSLFPWLFTELLPPMEDEKLRTTTVNVLYLVAHLGSDDATEILGIYRMMEAYSAYLRVIEGIRADWWQDTFTSVTVWKWLRQIASLAEVLRQLEGLYNFGNLLFLIDRYSNLKHSMEAEPACELARSLRQGLEPPGIAGRTRLLDAEEEMVVDRTSWAGDVEVRERVELFRDELEETPTPEYHAAVIGWQEDLRKLWSTWLDPYVARVLRGNPQPEKWFDDVSKKVEEQCAAERLPRSFDDYTKWLEAQWEEIRDVADPAPEENHHDDDKEDDGDVKMDDADAADDVAGDVAKDLADLLGQVDVDDDVQMDDADATQPPAAPPPPPPPRAPSPPRSPGSSVVKLERDVFRVAQAIWRLRGDERPRNTVSWGEFTKFMAAIGFSRRPGAGSAQLFMPSPTCKLSK</sequence>
<accession>A0AA38RCU5</accession>
<protein>
    <submittedName>
        <fullName evidence="2">Uncharacterized protein</fullName>
    </submittedName>
</protein>
<feature type="region of interest" description="Disordered" evidence="1">
    <location>
        <begin position="937"/>
        <end position="967"/>
    </location>
</feature>
<reference evidence="2" key="1">
    <citation type="submission" date="2022-07" db="EMBL/GenBank/DDBJ databases">
        <title>Fungi with potential for degradation of polypropylene.</title>
        <authorList>
            <person name="Gostincar C."/>
        </authorList>
    </citation>
    <scope>NUCLEOTIDE SEQUENCE</scope>
    <source>
        <strain evidence="2">EXF-13308</strain>
    </source>
</reference>
<name>A0AA38RCU5_9PEZI</name>
<comment type="caution">
    <text evidence="2">The sequence shown here is derived from an EMBL/GenBank/DDBJ whole genome shotgun (WGS) entry which is preliminary data.</text>
</comment>
<evidence type="ECO:0000313" key="3">
    <source>
        <dbReference type="Proteomes" id="UP001174694"/>
    </source>
</evidence>
<keyword evidence="3" id="KW-1185">Reference proteome</keyword>
<feature type="compositionally biased region" description="Basic and acidic residues" evidence="1">
    <location>
        <begin position="882"/>
        <end position="894"/>
    </location>
</feature>
<feature type="compositionally biased region" description="Pro residues" evidence="1">
    <location>
        <begin position="945"/>
        <end position="962"/>
    </location>
</feature>